<sequence>MQLVKFALLASVVCSVAGLDSFTSGNQDCTTKLEQIRQILAPQNIKAENEKKVSNYAIQNRSPQKDLVLRLPEGSSHPTYVRLEIGPELEAKTRSQKVTQISGSEEPGFRGLTTHVQIKNVSDFPPIMDRTPGRDGYVQRGTPVSGPVFSFVLAHQEWQMPPPGAFLEYSETVFIGSRIGTEQKAPPNLRQNHMKAQHKQNQRKKVHEERMARPRFEWGYPAQL</sequence>
<feature type="compositionally biased region" description="Basic residues" evidence="1">
    <location>
        <begin position="192"/>
        <end position="205"/>
    </location>
</feature>
<protein>
    <submittedName>
        <fullName evidence="3">Uncharacterized protein</fullName>
    </submittedName>
</protein>
<dbReference type="EMBL" id="JARKIE010000405">
    <property type="protein sequence ID" value="KAJ7643278.1"/>
    <property type="molecule type" value="Genomic_DNA"/>
</dbReference>
<name>A0AAD7C9T1_MYCRO</name>
<keyword evidence="2" id="KW-0732">Signal</keyword>
<dbReference type="AlphaFoldDB" id="A0AAD7C9T1"/>
<dbReference type="Proteomes" id="UP001221757">
    <property type="component" value="Unassembled WGS sequence"/>
</dbReference>
<evidence type="ECO:0000256" key="1">
    <source>
        <dbReference type="SAM" id="MobiDB-lite"/>
    </source>
</evidence>
<feature type="chain" id="PRO_5042127794" evidence="2">
    <location>
        <begin position="19"/>
        <end position="224"/>
    </location>
</feature>
<proteinExistence type="predicted"/>
<gene>
    <name evidence="3" type="ORF">B0H17DRAFT_1148556</name>
</gene>
<keyword evidence="4" id="KW-1185">Reference proteome</keyword>
<feature type="region of interest" description="Disordered" evidence="1">
    <location>
        <begin position="191"/>
        <end position="212"/>
    </location>
</feature>
<accession>A0AAD7C9T1</accession>
<reference evidence="3" key="1">
    <citation type="submission" date="2023-03" db="EMBL/GenBank/DDBJ databases">
        <title>Massive genome expansion in bonnet fungi (Mycena s.s.) driven by repeated elements and novel gene families across ecological guilds.</title>
        <authorList>
            <consortium name="Lawrence Berkeley National Laboratory"/>
            <person name="Harder C.B."/>
            <person name="Miyauchi S."/>
            <person name="Viragh M."/>
            <person name="Kuo A."/>
            <person name="Thoen E."/>
            <person name="Andreopoulos B."/>
            <person name="Lu D."/>
            <person name="Skrede I."/>
            <person name="Drula E."/>
            <person name="Henrissat B."/>
            <person name="Morin E."/>
            <person name="Kohler A."/>
            <person name="Barry K."/>
            <person name="LaButti K."/>
            <person name="Morin E."/>
            <person name="Salamov A."/>
            <person name="Lipzen A."/>
            <person name="Mereny Z."/>
            <person name="Hegedus B."/>
            <person name="Baldrian P."/>
            <person name="Stursova M."/>
            <person name="Weitz H."/>
            <person name="Taylor A."/>
            <person name="Grigoriev I.V."/>
            <person name="Nagy L.G."/>
            <person name="Martin F."/>
            <person name="Kauserud H."/>
        </authorList>
    </citation>
    <scope>NUCLEOTIDE SEQUENCE</scope>
    <source>
        <strain evidence="3">CBHHK067</strain>
    </source>
</reference>
<evidence type="ECO:0000313" key="3">
    <source>
        <dbReference type="EMBL" id="KAJ7643278.1"/>
    </source>
</evidence>
<organism evidence="3 4">
    <name type="scientific">Mycena rosella</name>
    <name type="common">Pink bonnet</name>
    <name type="synonym">Agaricus rosellus</name>
    <dbReference type="NCBI Taxonomy" id="1033263"/>
    <lineage>
        <taxon>Eukaryota</taxon>
        <taxon>Fungi</taxon>
        <taxon>Dikarya</taxon>
        <taxon>Basidiomycota</taxon>
        <taxon>Agaricomycotina</taxon>
        <taxon>Agaricomycetes</taxon>
        <taxon>Agaricomycetidae</taxon>
        <taxon>Agaricales</taxon>
        <taxon>Marasmiineae</taxon>
        <taxon>Mycenaceae</taxon>
        <taxon>Mycena</taxon>
    </lineage>
</organism>
<comment type="caution">
    <text evidence="3">The sequence shown here is derived from an EMBL/GenBank/DDBJ whole genome shotgun (WGS) entry which is preliminary data.</text>
</comment>
<feature type="signal peptide" evidence="2">
    <location>
        <begin position="1"/>
        <end position="18"/>
    </location>
</feature>
<evidence type="ECO:0000313" key="4">
    <source>
        <dbReference type="Proteomes" id="UP001221757"/>
    </source>
</evidence>
<evidence type="ECO:0000256" key="2">
    <source>
        <dbReference type="SAM" id="SignalP"/>
    </source>
</evidence>